<dbReference type="RefSeq" id="WP_196989549.1">
    <property type="nucleotide sequence ID" value="NZ_JADWYR010000001.1"/>
</dbReference>
<comment type="caution">
    <text evidence="9">The sequence shown here is derived from an EMBL/GenBank/DDBJ whole genome shotgun (WGS) entry which is preliminary data.</text>
</comment>
<dbReference type="InterPro" id="IPR020846">
    <property type="entry name" value="MFS_dom"/>
</dbReference>
<dbReference type="Proteomes" id="UP000628448">
    <property type="component" value="Unassembled WGS sequence"/>
</dbReference>
<dbReference type="Pfam" id="PF07690">
    <property type="entry name" value="MFS_1"/>
    <property type="match status" value="1"/>
</dbReference>
<dbReference type="InterPro" id="IPR051788">
    <property type="entry name" value="MFS_Transporter"/>
</dbReference>
<dbReference type="GO" id="GO:0022857">
    <property type="term" value="F:transmembrane transporter activity"/>
    <property type="evidence" value="ECO:0007669"/>
    <property type="project" value="InterPro"/>
</dbReference>
<organism evidence="9 10">
    <name type="scientific">Panacibacter microcysteis</name>
    <dbReference type="NCBI Taxonomy" id="2793269"/>
    <lineage>
        <taxon>Bacteria</taxon>
        <taxon>Pseudomonadati</taxon>
        <taxon>Bacteroidota</taxon>
        <taxon>Chitinophagia</taxon>
        <taxon>Chitinophagales</taxon>
        <taxon>Chitinophagaceae</taxon>
        <taxon>Panacibacter</taxon>
    </lineage>
</organism>
<feature type="transmembrane region" description="Helical" evidence="7">
    <location>
        <begin position="134"/>
        <end position="154"/>
    </location>
</feature>
<comment type="similarity">
    <text evidence="2">Belongs to the major facilitator superfamily.</text>
</comment>
<dbReference type="PROSITE" id="PS50850">
    <property type="entry name" value="MFS"/>
    <property type="match status" value="1"/>
</dbReference>
<feature type="transmembrane region" description="Helical" evidence="7">
    <location>
        <begin position="51"/>
        <end position="69"/>
    </location>
</feature>
<evidence type="ECO:0000313" key="10">
    <source>
        <dbReference type="Proteomes" id="UP000628448"/>
    </source>
</evidence>
<keyword evidence="5 7" id="KW-1133">Transmembrane helix</keyword>
<feature type="transmembrane region" description="Helical" evidence="7">
    <location>
        <begin position="206"/>
        <end position="228"/>
    </location>
</feature>
<evidence type="ECO:0000256" key="7">
    <source>
        <dbReference type="SAM" id="Phobius"/>
    </source>
</evidence>
<sequence length="424" mass="46334">MHNWKIKLSLFLNYFVFAILLNSVGTVILLVQSSYQISKSQAAVLEPFKDLSIAFVSFVVTSYITKIGYKKAMLIALAAVTLLCFIMPFTKGIFMIELLFATIGSSFALIKMSVYGSIGLITKSEKEHLSIMNFVESFFGVGVVASYFIFPLFINKANPASTEWLNVYYLLGGISLLALLLLLASPLDESAAHEKNKTTANNFAGMFRLLFTPIVLVFILCAFMYVLLEQSIMSWLPTFNKEVLQLNDVLSIQMASILAGSIAFGRFVTGIILKKIGWVAWLITCLVAAACLVLYAMPAIQTFISTFKGTKITALRDVPSIAFIFPLIGFVLAPIYPVINSIVLSSLEKPKHGIMAGLIILFSALGGSSGSLITGNIFEHFGGQTAFYFSLVPIVILIAGIIIFNRLHKKNAASADFKNMGGGH</sequence>
<keyword evidence="6 7" id="KW-0472">Membrane</keyword>
<name>A0A931E5G6_9BACT</name>
<feature type="transmembrane region" description="Helical" evidence="7">
    <location>
        <begin position="12"/>
        <end position="31"/>
    </location>
</feature>
<dbReference type="GO" id="GO:0016020">
    <property type="term" value="C:membrane"/>
    <property type="evidence" value="ECO:0007669"/>
    <property type="project" value="TreeGrafter"/>
</dbReference>
<dbReference type="PANTHER" id="PTHR23514">
    <property type="entry name" value="BYPASS OF STOP CODON PROTEIN 6"/>
    <property type="match status" value="1"/>
</dbReference>
<evidence type="ECO:0000256" key="1">
    <source>
        <dbReference type="ARBA" id="ARBA00004127"/>
    </source>
</evidence>
<evidence type="ECO:0000256" key="3">
    <source>
        <dbReference type="ARBA" id="ARBA00022448"/>
    </source>
</evidence>
<dbReference type="Gene3D" id="1.20.1250.20">
    <property type="entry name" value="MFS general substrate transporter like domains"/>
    <property type="match status" value="1"/>
</dbReference>
<dbReference type="AlphaFoldDB" id="A0A931E5G6"/>
<feature type="transmembrane region" description="Helical" evidence="7">
    <location>
        <begin position="385"/>
        <end position="404"/>
    </location>
</feature>
<feature type="transmembrane region" description="Helical" evidence="7">
    <location>
        <begin position="354"/>
        <end position="373"/>
    </location>
</feature>
<feature type="transmembrane region" description="Helical" evidence="7">
    <location>
        <begin position="74"/>
        <end position="94"/>
    </location>
</feature>
<protein>
    <submittedName>
        <fullName evidence="9">MFS transporter</fullName>
    </submittedName>
</protein>
<feature type="transmembrane region" description="Helical" evidence="7">
    <location>
        <begin position="320"/>
        <end position="342"/>
    </location>
</feature>
<keyword evidence="4 7" id="KW-0812">Transmembrane</keyword>
<feature type="transmembrane region" description="Helical" evidence="7">
    <location>
        <begin position="248"/>
        <end position="267"/>
    </location>
</feature>
<feature type="transmembrane region" description="Helical" evidence="7">
    <location>
        <begin position="166"/>
        <end position="185"/>
    </location>
</feature>
<evidence type="ECO:0000256" key="4">
    <source>
        <dbReference type="ARBA" id="ARBA00022692"/>
    </source>
</evidence>
<evidence type="ECO:0000259" key="8">
    <source>
        <dbReference type="PROSITE" id="PS50850"/>
    </source>
</evidence>
<dbReference type="EMBL" id="JADWYR010000001">
    <property type="protein sequence ID" value="MBG9375499.1"/>
    <property type="molecule type" value="Genomic_DNA"/>
</dbReference>
<evidence type="ECO:0000313" key="9">
    <source>
        <dbReference type="EMBL" id="MBG9375499.1"/>
    </source>
</evidence>
<dbReference type="GO" id="GO:0012505">
    <property type="term" value="C:endomembrane system"/>
    <property type="evidence" value="ECO:0007669"/>
    <property type="project" value="UniProtKB-SubCell"/>
</dbReference>
<gene>
    <name evidence="9" type="ORF">I5907_04595</name>
</gene>
<proteinExistence type="inferred from homology"/>
<accession>A0A931E5G6</accession>
<keyword evidence="10" id="KW-1185">Reference proteome</keyword>
<comment type="subcellular location">
    <subcellularLocation>
        <location evidence="1">Endomembrane system</location>
        <topology evidence="1">Multi-pass membrane protein</topology>
    </subcellularLocation>
</comment>
<feature type="transmembrane region" description="Helical" evidence="7">
    <location>
        <begin position="279"/>
        <end position="300"/>
    </location>
</feature>
<dbReference type="SUPFAM" id="SSF103473">
    <property type="entry name" value="MFS general substrate transporter"/>
    <property type="match status" value="1"/>
</dbReference>
<feature type="transmembrane region" description="Helical" evidence="7">
    <location>
        <begin position="100"/>
        <end position="122"/>
    </location>
</feature>
<evidence type="ECO:0000256" key="2">
    <source>
        <dbReference type="ARBA" id="ARBA00008335"/>
    </source>
</evidence>
<evidence type="ECO:0000256" key="5">
    <source>
        <dbReference type="ARBA" id="ARBA00022989"/>
    </source>
</evidence>
<evidence type="ECO:0000256" key="6">
    <source>
        <dbReference type="ARBA" id="ARBA00023136"/>
    </source>
</evidence>
<reference evidence="9" key="1">
    <citation type="submission" date="2020-11" db="EMBL/GenBank/DDBJ databases">
        <title>Bacterial whole genome sequence for Panacibacter sp. DH6.</title>
        <authorList>
            <person name="Le V."/>
            <person name="Ko S."/>
            <person name="Ahn C.-Y."/>
            <person name="Oh H.-M."/>
        </authorList>
    </citation>
    <scope>NUCLEOTIDE SEQUENCE</scope>
    <source>
        <strain evidence="9">DH6</strain>
    </source>
</reference>
<feature type="domain" description="Major facilitator superfamily (MFS) profile" evidence="8">
    <location>
        <begin position="6"/>
        <end position="411"/>
    </location>
</feature>
<dbReference type="PANTHER" id="PTHR23514:SF3">
    <property type="entry name" value="BYPASS OF STOP CODON PROTEIN 6"/>
    <property type="match status" value="1"/>
</dbReference>
<dbReference type="InterPro" id="IPR036259">
    <property type="entry name" value="MFS_trans_sf"/>
</dbReference>
<keyword evidence="3" id="KW-0813">Transport</keyword>
<dbReference type="InterPro" id="IPR011701">
    <property type="entry name" value="MFS"/>
</dbReference>